<evidence type="ECO:0000256" key="1">
    <source>
        <dbReference type="ARBA" id="ARBA00004123"/>
    </source>
</evidence>
<gene>
    <name evidence="6" type="ORF">M427DRAFT_137704</name>
</gene>
<evidence type="ECO:0000256" key="4">
    <source>
        <dbReference type="ARBA" id="ARBA00023242"/>
    </source>
</evidence>
<keyword evidence="3" id="KW-0235">DNA replication</keyword>
<feature type="compositionally biased region" description="Basic residues" evidence="5">
    <location>
        <begin position="317"/>
        <end position="326"/>
    </location>
</feature>
<dbReference type="InterPro" id="IPR019038">
    <property type="entry name" value="POLD3"/>
</dbReference>
<evidence type="ECO:0000313" key="7">
    <source>
        <dbReference type="Proteomes" id="UP000070544"/>
    </source>
</evidence>
<feature type="compositionally biased region" description="Acidic residues" evidence="5">
    <location>
        <begin position="245"/>
        <end position="254"/>
    </location>
</feature>
<feature type="compositionally biased region" description="Pro residues" evidence="5">
    <location>
        <begin position="382"/>
        <end position="391"/>
    </location>
</feature>
<organism evidence="6 7">
    <name type="scientific">Gonapodya prolifera (strain JEL478)</name>
    <name type="common">Monoblepharis prolifera</name>
    <dbReference type="NCBI Taxonomy" id="1344416"/>
    <lineage>
        <taxon>Eukaryota</taxon>
        <taxon>Fungi</taxon>
        <taxon>Fungi incertae sedis</taxon>
        <taxon>Chytridiomycota</taxon>
        <taxon>Chytridiomycota incertae sedis</taxon>
        <taxon>Monoblepharidomycetes</taxon>
        <taxon>Monoblepharidales</taxon>
        <taxon>Gonapodyaceae</taxon>
        <taxon>Gonapodya</taxon>
    </lineage>
</organism>
<dbReference type="GO" id="GO:1904161">
    <property type="term" value="P:DNA synthesis involved in UV-damage excision repair"/>
    <property type="evidence" value="ECO:0007669"/>
    <property type="project" value="TreeGrafter"/>
</dbReference>
<protein>
    <recommendedName>
        <fullName evidence="2">DNA polymerase delta subunit 3</fullName>
    </recommendedName>
</protein>
<dbReference type="OMA" id="DEVAMQP"/>
<feature type="compositionally biased region" description="Low complexity" evidence="5">
    <location>
        <begin position="367"/>
        <end position="381"/>
    </location>
</feature>
<keyword evidence="4" id="KW-0539">Nucleus</keyword>
<dbReference type="GO" id="GO:0043625">
    <property type="term" value="C:delta DNA polymerase complex"/>
    <property type="evidence" value="ECO:0007669"/>
    <property type="project" value="InterPro"/>
</dbReference>
<feature type="compositionally biased region" description="Acidic residues" evidence="5">
    <location>
        <begin position="264"/>
        <end position="280"/>
    </location>
</feature>
<dbReference type="AlphaFoldDB" id="A0A139A567"/>
<dbReference type="GO" id="GO:0003887">
    <property type="term" value="F:DNA-directed DNA polymerase activity"/>
    <property type="evidence" value="ECO:0007669"/>
    <property type="project" value="TreeGrafter"/>
</dbReference>
<dbReference type="EMBL" id="KQ965794">
    <property type="protein sequence ID" value="KXS11884.1"/>
    <property type="molecule type" value="Genomic_DNA"/>
</dbReference>
<reference evidence="6 7" key="1">
    <citation type="journal article" date="2015" name="Genome Biol. Evol.">
        <title>Phylogenomic analyses indicate that early fungi evolved digesting cell walls of algal ancestors of land plants.</title>
        <authorList>
            <person name="Chang Y."/>
            <person name="Wang S."/>
            <person name="Sekimoto S."/>
            <person name="Aerts A.L."/>
            <person name="Choi C."/>
            <person name="Clum A."/>
            <person name="LaButti K.M."/>
            <person name="Lindquist E.A."/>
            <person name="Yee Ngan C."/>
            <person name="Ohm R.A."/>
            <person name="Salamov A.A."/>
            <person name="Grigoriev I.V."/>
            <person name="Spatafora J.W."/>
            <person name="Berbee M.L."/>
        </authorList>
    </citation>
    <scope>NUCLEOTIDE SEQUENCE [LARGE SCALE GENOMIC DNA]</scope>
    <source>
        <strain evidence="6 7">JEL478</strain>
    </source>
</reference>
<dbReference type="InterPro" id="IPR041913">
    <property type="entry name" value="POLD3_sf"/>
</dbReference>
<dbReference type="OrthoDB" id="514823at2759"/>
<feature type="compositionally biased region" description="Low complexity" evidence="5">
    <location>
        <begin position="289"/>
        <end position="300"/>
    </location>
</feature>
<feature type="compositionally biased region" description="Low complexity" evidence="5">
    <location>
        <begin position="193"/>
        <end position="219"/>
    </location>
</feature>
<evidence type="ECO:0000313" key="6">
    <source>
        <dbReference type="EMBL" id="KXS11884.1"/>
    </source>
</evidence>
<dbReference type="GO" id="GO:0006297">
    <property type="term" value="P:nucleotide-excision repair, DNA gap filling"/>
    <property type="evidence" value="ECO:0007669"/>
    <property type="project" value="TreeGrafter"/>
</dbReference>
<dbReference type="GO" id="GO:0006271">
    <property type="term" value="P:DNA strand elongation involved in DNA replication"/>
    <property type="evidence" value="ECO:0007669"/>
    <property type="project" value="TreeGrafter"/>
</dbReference>
<evidence type="ECO:0000256" key="5">
    <source>
        <dbReference type="SAM" id="MobiDB-lite"/>
    </source>
</evidence>
<feature type="compositionally biased region" description="Polar residues" evidence="5">
    <location>
        <begin position="149"/>
        <end position="159"/>
    </location>
</feature>
<keyword evidence="7" id="KW-1185">Reference proteome</keyword>
<dbReference type="PANTHER" id="PTHR17598:SF13">
    <property type="entry name" value="DNA POLYMERASE DELTA SUBUNIT 3"/>
    <property type="match status" value="1"/>
</dbReference>
<name>A0A139A567_GONPJ</name>
<comment type="subcellular location">
    <subcellularLocation>
        <location evidence="1">Nucleus</location>
    </subcellularLocation>
</comment>
<evidence type="ECO:0000256" key="3">
    <source>
        <dbReference type="ARBA" id="ARBA00022705"/>
    </source>
</evidence>
<feature type="region of interest" description="Disordered" evidence="5">
    <location>
        <begin position="134"/>
        <end position="428"/>
    </location>
</feature>
<evidence type="ECO:0000256" key="2">
    <source>
        <dbReference type="ARBA" id="ARBA00017589"/>
    </source>
</evidence>
<dbReference type="Proteomes" id="UP000070544">
    <property type="component" value="Unassembled WGS sequence"/>
</dbReference>
<sequence length="428" mass="45871">MADYTETLTRLINDENRIVSYHLLSKLLDVDFNTSKQMLASFESQPPIKREDFHVTFCTSGVLKNGQGIGVFLVSEDGLDDAKEKFSVFSSHVYCIAPVKPKDLEVLCAGDITPDLVRQAGKFSGITNDNITFEEKRRPAVAAPPAAPTSLQPSRSEPAQTGDPKSNGIKSMFAKAESAAPKPPLTKLEPKKTTAAKGKASQQAKAQGKGGAAAKKQSAPVADVDEDFQVGRKTKGFGKRKIEDSVSDESDESGADLQRREPVIEEDETEMEGVEIDDNAEANAPNILDTAADAPEAPTDNSLENMLFNAAPGNAPKGRRRYKKIVPRTYRDEKGYIVTTQEEVIVSESEDESPPPSRTVPTASIRPATAPKAVPKKSAPPTTEPDSPPPKKGAGRGKSSGGGTSTAKKDEKGNNSGQKSLLSFFAKK</sequence>
<dbReference type="PANTHER" id="PTHR17598">
    <property type="entry name" value="DNA POLYMERASE DELTA SUBUNIT 3"/>
    <property type="match status" value="1"/>
</dbReference>
<dbReference type="Pfam" id="PF09507">
    <property type="entry name" value="CDC27"/>
    <property type="match status" value="1"/>
</dbReference>
<dbReference type="Gene3D" id="3.90.1030.20">
    <property type="entry name" value="DNA polymerase delta, p66 (Cdc27) subunit, wHTH domain"/>
    <property type="match status" value="1"/>
</dbReference>
<dbReference type="STRING" id="1344416.A0A139A567"/>
<proteinExistence type="predicted"/>
<accession>A0A139A567</accession>